<dbReference type="OrthoDB" id="16717at2759"/>
<reference evidence="8" key="1">
    <citation type="submission" date="2015-09" db="EMBL/GenBank/DDBJ databases">
        <authorList>
            <consortium name="Pathogen Informatics"/>
        </authorList>
    </citation>
    <scope>NUCLEOTIDE SEQUENCE [LARGE SCALE GENOMIC DNA]</scope>
    <source>
        <strain evidence="8">Lake Konstanz</strain>
    </source>
</reference>
<dbReference type="FunFam" id="2.130.10.10:FF:001775">
    <property type="entry name" value="WD domain, G-beta repeat, putative"/>
    <property type="match status" value="1"/>
</dbReference>
<name>A0A0S4JFE0_BODSA</name>
<keyword evidence="4" id="KW-0687">Ribonucleoprotein</keyword>
<dbReference type="SMART" id="SM00320">
    <property type="entry name" value="WD40"/>
    <property type="match status" value="6"/>
</dbReference>
<dbReference type="OMA" id="HHWDVKS"/>
<sequence length="447" mass="49163">GGGGGAGGGGGGGGNGVRRRPRQDAEDYAPRKKVQGQRPVDTYAASIRHIQSRLRHKNTPFEFHVPPHAYYSHDLLPAFATPQCPATALCTQWVNTSYHPDTRSQRARISFFALKWAPTGRRLLASTGRGEFLLINGHNFGLEVKTVAHDEGRACRALAWGRSNDLILSGDDNGTVKMWLPTFVVVSEFQTNHKAVREISTPPTEMKFVTAGQDGSARIWDTEACASATSSSSSPSASTVEEETKLEGHGGDVCTVDWHPFQALIATGSQDRDIRLWDPRTAASGSIATLQGHAQALTSLRWHHHGNYLLSGGRDCMARIWDLRMAKEVSSYHGHSKDVLKVHWHPTHHNLFVTAGLEGSVLYWLMNAHEGTLRNDGAYDVVKYLAQMEEAHEKFRDTPNAINDIAFSPTGHVLATCSADVRTWHRNKPGALEEQQRGHDMDNIAAM</sequence>
<keyword evidence="2" id="KW-0677">Repeat</keyword>
<dbReference type="GO" id="GO:1990904">
    <property type="term" value="C:ribonucleoprotein complex"/>
    <property type="evidence" value="ECO:0007669"/>
    <property type="project" value="UniProtKB-KW"/>
</dbReference>
<evidence type="ECO:0000313" key="7">
    <source>
        <dbReference type="EMBL" id="CUG88836.1"/>
    </source>
</evidence>
<keyword evidence="3" id="KW-0689">Ribosomal protein</keyword>
<dbReference type="InterPro" id="IPR036322">
    <property type="entry name" value="WD40_repeat_dom_sf"/>
</dbReference>
<proteinExistence type="predicted"/>
<feature type="non-terminal residue" evidence="7">
    <location>
        <position position="1"/>
    </location>
</feature>
<evidence type="ECO:0000256" key="4">
    <source>
        <dbReference type="ARBA" id="ARBA00023274"/>
    </source>
</evidence>
<evidence type="ECO:0000256" key="5">
    <source>
        <dbReference type="PROSITE-ProRule" id="PRU00221"/>
    </source>
</evidence>
<feature type="repeat" description="WD" evidence="5">
    <location>
        <begin position="189"/>
        <end position="230"/>
    </location>
</feature>
<dbReference type="Pfam" id="PF00400">
    <property type="entry name" value="WD40"/>
    <property type="match status" value="6"/>
</dbReference>
<dbReference type="InterPro" id="IPR001680">
    <property type="entry name" value="WD40_rpt"/>
</dbReference>
<dbReference type="InterPro" id="IPR020472">
    <property type="entry name" value="WD40_PAC1"/>
</dbReference>
<dbReference type="SUPFAM" id="SSF50978">
    <property type="entry name" value="WD40 repeat-like"/>
    <property type="match status" value="1"/>
</dbReference>
<feature type="repeat" description="WD" evidence="5">
    <location>
        <begin position="246"/>
        <end position="278"/>
    </location>
</feature>
<evidence type="ECO:0000256" key="2">
    <source>
        <dbReference type="ARBA" id="ARBA00022737"/>
    </source>
</evidence>
<feature type="compositionally biased region" description="Gly residues" evidence="6">
    <location>
        <begin position="1"/>
        <end position="16"/>
    </location>
</feature>
<dbReference type="InterPro" id="IPR045245">
    <property type="entry name" value="Pfs2-like"/>
</dbReference>
<accession>A0A0S4JFE0</accession>
<evidence type="ECO:0000256" key="1">
    <source>
        <dbReference type="ARBA" id="ARBA00022574"/>
    </source>
</evidence>
<protein>
    <submittedName>
        <fullName evidence="7">WD40 repeat-containing protein, putative</fullName>
    </submittedName>
</protein>
<keyword evidence="1 5" id="KW-0853">WD repeat</keyword>
<dbReference type="GO" id="GO:0005840">
    <property type="term" value="C:ribosome"/>
    <property type="evidence" value="ECO:0007669"/>
    <property type="project" value="UniProtKB-KW"/>
</dbReference>
<dbReference type="AlphaFoldDB" id="A0A0S4JFE0"/>
<feature type="repeat" description="WD" evidence="5">
    <location>
        <begin position="332"/>
        <end position="364"/>
    </location>
</feature>
<dbReference type="Gene3D" id="2.130.10.10">
    <property type="entry name" value="YVTN repeat-like/Quinoprotein amine dehydrogenase"/>
    <property type="match status" value="3"/>
</dbReference>
<dbReference type="InterPro" id="IPR015943">
    <property type="entry name" value="WD40/YVTN_repeat-like_dom_sf"/>
</dbReference>
<evidence type="ECO:0000313" key="8">
    <source>
        <dbReference type="Proteomes" id="UP000051952"/>
    </source>
</evidence>
<feature type="region of interest" description="Disordered" evidence="6">
    <location>
        <begin position="1"/>
        <end position="39"/>
    </location>
</feature>
<dbReference type="PANTHER" id="PTHR22836:SF0">
    <property type="entry name" value="PRE-MRNA 3' END PROCESSING PROTEIN WDR33"/>
    <property type="match status" value="1"/>
</dbReference>
<dbReference type="Proteomes" id="UP000051952">
    <property type="component" value="Unassembled WGS sequence"/>
</dbReference>
<dbReference type="PROSITE" id="PS50294">
    <property type="entry name" value="WD_REPEATS_REGION"/>
    <property type="match status" value="3"/>
</dbReference>
<dbReference type="VEuPathDB" id="TriTrypDB:BSAL_17520"/>
<dbReference type="PANTHER" id="PTHR22836">
    <property type="entry name" value="WD40 REPEAT PROTEIN"/>
    <property type="match status" value="1"/>
</dbReference>
<dbReference type="GO" id="GO:0005847">
    <property type="term" value="C:mRNA cleavage and polyadenylation specificity factor complex"/>
    <property type="evidence" value="ECO:0007669"/>
    <property type="project" value="TreeGrafter"/>
</dbReference>
<dbReference type="CDD" id="cd00200">
    <property type="entry name" value="WD40"/>
    <property type="match status" value="1"/>
</dbReference>
<dbReference type="PROSITE" id="PS00678">
    <property type="entry name" value="WD_REPEATS_1"/>
    <property type="match status" value="1"/>
</dbReference>
<dbReference type="GO" id="GO:0031124">
    <property type="term" value="P:mRNA 3'-end processing"/>
    <property type="evidence" value="ECO:0007669"/>
    <property type="project" value="InterPro"/>
</dbReference>
<evidence type="ECO:0000256" key="3">
    <source>
        <dbReference type="ARBA" id="ARBA00022980"/>
    </source>
</evidence>
<feature type="repeat" description="WD" evidence="5">
    <location>
        <begin position="290"/>
        <end position="331"/>
    </location>
</feature>
<evidence type="ECO:0000256" key="6">
    <source>
        <dbReference type="SAM" id="MobiDB-lite"/>
    </source>
</evidence>
<dbReference type="InterPro" id="IPR019775">
    <property type="entry name" value="WD40_repeat_CS"/>
</dbReference>
<dbReference type="PROSITE" id="PS50082">
    <property type="entry name" value="WD_REPEATS_2"/>
    <property type="match status" value="4"/>
</dbReference>
<organism evidence="7 8">
    <name type="scientific">Bodo saltans</name>
    <name type="common">Flagellated protozoan</name>
    <dbReference type="NCBI Taxonomy" id="75058"/>
    <lineage>
        <taxon>Eukaryota</taxon>
        <taxon>Discoba</taxon>
        <taxon>Euglenozoa</taxon>
        <taxon>Kinetoplastea</taxon>
        <taxon>Metakinetoplastina</taxon>
        <taxon>Eubodonida</taxon>
        <taxon>Bodonidae</taxon>
        <taxon>Bodo</taxon>
    </lineage>
</organism>
<keyword evidence="8" id="KW-1185">Reference proteome</keyword>
<gene>
    <name evidence="7" type="ORF">BSAL_17520</name>
</gene>
<dbReference type="EMBL" id="CYKH01001678">
    <property type="protein sequence ID" value="CUG88836.1"/>
    <property type="molecule type" value="Genomic_DNA"/>
</dbReference>
<dbReference type="PRINTS" id="PR00320">
    <property type="entry name" value="GPROTEINBRPT"/>
</dbReference>